<evidence type="ECO:0000256" key="1">
    <source>
        <dbReference type="ARBA" id="ARBA00022859"/>
    </source>
</evidence>
<dbReference type="Proteomes" id="UP000586704">
    <property type="component" value="Unassembled WGS sequence"/>
</dbReference>
<evidence type="ECO:0000256" key="2">
    <source>
        <dbReference type="ARBA" id="ARBA00023130"/>
    </source>
</evidence>
<dbReference type="Gene3D" id="2.60.40.10">
    <property type="entry name" value="Immunoglobulins"/>
    <property type="match status" value="1"/>
</dbReference>
<organism evidence="5 6">
    <name type="scientific">Ceyx cyanopectus</name>
    <name type="common">Indigo-banded kingfisher</name>
    <dbReference type="NCBI Taxonomy" id="390723"/>
    <lineage>
        <taxon>Eukaryota</taxon>
        <taxon>Metazoa</taxon>
        <taxon>Chordata</taxon>
        <taxon>Craniata</taxon>
        <taxon>Vertebrata</taxon>
        <taxon>Euteleostomi</taxon>
        <taxon>Archelosauria</taxon>
        <taxon>Archosauria</taxon>
        <taxon>Dinosauria</taxon>
        <taxon>Saurischia</taxon>
        <taxon>Theropoda</taxon>
        <taxon>Coelurosauria</taxon>
        <taxon>Aves</taxon>
        <taxon>Neognathae</taxon>
        <taxon>Neoaves</taxon>
        <taxon>Telluraves</taxon>
        <taxon>Coraciimorphae</taxon>
        <taxon>Coraciiformes</taxon>
        <taxon>Alcedinidae</taxon>
        <taxon>Ceyx</taxon>
    </lineage>
</organism>
<feature type="non-terminal residue" evidence="5">
    <location>
        <position position="1"/>
    </location>
</feature>
<evidence type="ECO:0000256" key="3">
    <source>
        <dbReference type="ARBA" id="ARBA00043265"/>
    </source>
</evidence>
<dbReference type="EMBL" id="VYZU01059498">
    <property type="protein sequence ID" value="NXY87897.1"/>
    <property type="molecule type" value="Genomic_DNA"/>
</dbReference>
<gene>
    <name evidence="5" type="primary">G4</name>
    <name evidence="5" type="ORF">CEYCYA_R11760</name>
</gene>
<feature type="non-terminal residue" evidence="5">
    <location>
        <position position="94"/>
    </location>
</feature>
<evidence type="ECO:0000313" key="5">
    <source>
        <dbReference type="EMBL" id="NXY87897.1"/>
    </source>
</evidence>
<keyword evidence="3" id="KW-1280">Immunoglobulin</keyword>
<protein>
    <submittedName>
        <fullName evidence="5">HV03 protein</fullName>
    </submittedName>
</protein>
<dbReference type="InterPro" id="IPR050199">
    <property type="entry name" value="IgHV"/>
</dbReference>
<accession>A0A7L4NCV4</accession>
<dbReference type="SMART" id="SM00406">
    <property type="entry name" value="IGv"/>
    <property type="match status" value="1"/>
</dbReference>
<keyword evidence="6" id="KW-1185">Reference proteome</keyword>
<dbReference type="AlphaFoldDB" id="A0A7L4NCV4"/>
<sequence>AVELGECPEVSRPPRQSLCLLCKASSFSFCQTHMQWVQEVPRKGLEWVAENWSNGVTRYGPWVQGSCSISRDNSQSMVTLQFSSLRGNDSACLT</sequence>
<proteinExistence type="predicted"/>
<dbReference type="GO" id="GO:0005576">
    <property type="term" value="C:extracellular region"/>
    <property type="evidence" value="ECO:0007669"/>
    <property type="project" value="UniProtKB-ARBA"/>
</dbReference>
<reference evidence="5 6" key="1">
    <citation type="submission" date="2020-02" db="EMBL/GenBank/DDBJ databases">
        <title>Bird 10,000 Genomes (B10K) Project - Family phase.</title>
        <authorList>
            <person name="Zhang G."/>
        </authorList>
    </citation>
    <scope>NUCLEOTIDE SEQUENCE [LARGE SCALE GENOMIC DNA]</scope>
    <source>
        <strain evidence="5">B10K-DU-013-51</strain>
        <tissue evidence="5">Mixed tissue sample</tissue>
    </source>
</reference>
<keyword evidence="1" id="KW-0391">Immunity</keyword>
<dbReference type="OrthoDB" id="8865476at2759"/>
<evidence type="ECO:0000259" key="4">
    <source>
        <dbReference type="SMART" id="SM00406"/>
    </source>
</evidence>
<name>A0A7L4NCV4_9AVES</name>
<dbReference type="InterPro" id="IPR013106">
    <property type="entry name" value="Ig_V-set"/>
</dbReference>
<dbReference type="InterPro" id="IPR036179">
    <property type="entry name" value="Ig-like_dom_sf"/>
</dbReference>
<feature type="domain" description="Immunoglobulin V-set" evidence="4">
    <location>
        <begin position="17"/>
        <end position="94"/>
    </location>
</feature>
<comment type="caution">
    <text evidence="5">The sequence shown here is derived from an EMBL/GenBank/DDBJ whole genome shotgun (WGS) entry which is preliminary data.</text>
</comment>
<evidence type="ECO:0000313" key="6">
    <source>
        <dbReference type="Proteomes" id="UP000586704"/>
    </source>
</evidence>
<dbReference type="GO" id="GO:0002250">
    <property type="term" value="P:adaptive immune response"/>
    <property type="evidence" value="ECO:0007669"/>
    <property type="project" value="UniProtKB-KW"/>
</dbReference>
<keyword evidence="2" id="KW-1064">Adaptive immunity</keyword>
<dbReference type="GO" id="GO:0019814">
    <property type="term" value="C:immunoglobulin complex"/>
    <property type="evidence" value="ECO:0007669"/>
    <property type="project" value="UniProtKB-KW"/>
</dbReference>
<dbReference type="InterPro" id="IPR013783">
    <property type="entry name" value="Ig-like_fold"/>
</dbReference>
<dbReference type="PANTHER" id="PTHR23266">
    <property type="entry name" value="IMMUNOGLOBULIN HEAVY CHAIN"/>
    <property type="match status" value="1"/>
</dbReference>
<dbReference type="SUPFAM" id="SSF48726">
    <property type="entry name" value="Immunoglobulin"/>
    <property type="match status" value="1"/>
</dbReference>